<dbReference type="EMBL" id="CP096205">
    <property type="protein sequence ID" value="UPQ79381.1"/>
    <property type="molecule type" value="Genomic_DNA"/>
</dbReference>
<evidence type="ECO:0000313" key="2">
    <source>
        <dbReference type="EMBL" id="UPQ79381.1"/>
    </source>
</evidence>
<dbReference type="RefSeq" id="WP_248434468.1">
    <property type="nucleotide sequence ID" value="NZ_CP096205.1"/>
</dbReference>
<feature type="transmembrane region" description="Helical" evidence="1">
    <location>
        <begin position="61"/>
        <end position="77"/>
    </location>
</feature>
<keyword evidence="1" id="KW-0472">Membrane</keyword>
<dbReference type="Proteomes" id="UP000830583">
    <property type="component" value="Chromosome"/>
</dbReference>
<keyword evidence="1" id="KW-1133">Transmembrane helix</keyword>
<keyword evidence="3" id="KW-1185">Reference proteome</keyword>
<gene>
    <name evidence="2" type="ORF">M0M57_00745</name>
</gene>
<feature type="transmembrane region" description="Helical" evidence="1">
    <location>
        <begin position="170"/>
        <end position="195"/>
    </location>
</feature>
<sequence length="227" mass="26231">MSEYLLNRYFKVLSAVFILIVFLLIIVAFFEFHTVEYILKSISIPVLMMLYILTSKSKNKSYLFALLCAAVSNILFISTDVDLLNYGLIAFLIYRVITIILVIKASPKLSFFTVAIGSVFFLFPLLYFIVLTQNSLGQSFLAAVVNVILISILGGLSLSNYLMEEGFKHTWLLISTFLYTIIVFLFVIQKYYIFIPIFQPIRVLVLMSAHYFFYLYILMTEKQIDKQ</sequence>
<feature type="transmembrane region" description="Helical" evidence="1">
    <location>
        <begin position="12"/>
        <end position="31"/>
    </location>
</feature>
<evidence type="ECO:0000256" key="1">
    <source>
        <dbReference type="SAM" id="Phobius"/>
    </source>
</evidence>
<evidence type="ECO:0008006" key="4">
    <source>
        <dbReference type="Google" id="ProtNLM"/>
    </source>
</evidence>
<feature type="transmembrane region" description="Helical" evidence="1">
    <location>
        <begin position="83"/>
        <end position="102"/>
    </location>
</feature>
<evidence type="ECO:0000313" key="3">
    <source>
        <dbReference type="Proteomes" id="UP000830583"/>
    </source>
</evidence>
<name>A0ABY4KF12_9FLAO</name>
<feature type="transmembrane region" description="Helical" evidence="1">
    <location>
        <begin position="37"/>
        <end position="54"/>
    </location>
</feature>
<proteinExistence type="predicted"/>
<keyword evidence="1" id="KW-0812">Transmembrane</keyword>
<accession>A0ABY4KF12</accession>
<feature type="transmembrane region" description="Helical" evidence="1">
    <location>
        <begin position="201"/>
        <end position="219"/>
    </location>
</feature>
<reference evidence="2" key="1">
    <citation type="submission" date="2022-04" db="EMBL/GenBank/DDBJ databases">
        <title>Consumption of N2O by Flavobacterium azooxidireducens sp. nov. isolated from Decomposing Leaf Litter of Phragmites australis (Cav.).</title>
        <authorList>
            <person name="Behrendt U."/>
            <person name="Spanner T."/>
            <person name="Augustin J."/>
            <person name="Horn M.A."/>
            <person name="Kolb S."/>
            <person name="Ulrich A."/>
        </authorList>
    </citation>
    <scope>NUCLEOTIDE SEQUENCE</scope>
    <source>
        <strain evidence="2">IGB 4-14</strain>
    </source>
</reference>
<organism evidence="2 3">
    <name type="scientific">Flavobacterium azooxidireducens</name>
    <dbReference type="NCBI Taxonomy" id="1871076"/>
    <lineage>
        <taxon>Bacteria</taxon>
        <taxon>Pseudomonadati</taxon>
        <taxon>Bacteroidota</taxon>
        <taxon>Flavobacteriia</taxon>
        <taxon>Flavobacteriales</taxon>
        <taxon>Flavobacteriaceae</taxon>
        <taxon>Flavobacterium</taxon>
    </lineage>
</organism>
<feature type="transmembrane region" description="Helical" evidence="1">
    <location>
        <begin position="109"/>
        <end position="130"/>
    </location>
</feature>
<protein>
    <recommendedName>
        <fullName evidence="4">YhhN-like protein</fullName>
    </recommendedName>
</protein>
<feature type="transmembrane region" description="Helical" evidence="1">
    <location>
        <begin position="136"/>
        <end position="158"/>
    </location>
</feature>